<organism evidence="3 4">
    <name type="scientific">Emiliania huxleyi (strain CCMP1516)</name>
    <dbReference type="NCBI Taxonomy" id="280463"/>
    <lineage>
        <taxon>Eukaryota</taxon>
        <taxon>Haptista</taxon>
        <taxon>Haptophyta</taxon>
        <taxon>Prymnesiophyceae</taxon>
        <taxon>Isochrysidales</taxon>
        <taxon>Noelaerhabdaceae</taxon>
        <taxon>Emiliania</taxon>
    </lineage>
</organism>
<feature type="compositionally biased region" description="Basic and acidic residues" evidence="2">
    <location>
        <begin position="444"/>
        <end position="454"/>
    </location>
</feature>
<dbReference type="RefSeq" id="XP_005778773.1">
    <property type="nucleotide sequence ID" value="XM_005778716.1"/>
</dbReference>
<dbReference type="PaxDb" id="2903-EOD26344"/>
<dbReference type="KEGG" id="ehx:EMIHUDRAFT_100431"/>
<accession>A0A0D3JS59</accession>
<reference evidence="4" key="1">
    <citation type="journal article" date="2013" name="Nature">
        <title>Pan genome of the phytoplankton Emiliania underpins its global distribution.</title>
        <authorList>
            <person name="Read B.A."/>
            <person name="Kegel J."/>
            <person name="Klute M.J."/>
            <person name="Kuo A."/>
            <person name="Lefebvre S.C."/>
            <person name="Maumus F."/>
            <person name="Mayer C."/>
            <person name="Miller J."/>
            <person name="Monier A."/>
            <person name="Salamov A."/>
            <person name="Young J."/>
            <person name="Aguilar M."/>
            <person name="Claverie J.M."/>
            <person name="Frickenhaus S."/>
            <person name="Gonzalez K."/>
            <person name="Herman E.K."/>
            <person name="Lin Y.C."/>
            <person name="Napier J."/>
            <person name="Ogata H."/>
            <person name="Sarno A.F."/>
            <person name="Shmutz J."/>
            <person name="Schroeder D."/>
            <person name="de Vargas C."/>
            <person name="Verret F."/>
            <person name="von Dassow P."/>
            <person name="Valentin K."/>
            <person name="Van de Peer Y."/>
            <person name="Wheeler G."/>
            <person name="Dacks J.B."/>
            <person name="Delwiche C.F."/>
            <person name="Dyhrman S.T."/>
            <person name="Glockner G."/>
            <person name="John U."/>
            <person name="Richards T."/>
            <person name="Worden A.Z."/>
            <person name="Zhang X."/>
            <person name="Grigoriev I.V."/>
            <person name="Allen A.E."/>
            <person name="Bidle K."/>
            <person name="Borodovsky M."/>
            <person name="Bowler C."/>
            <person name="Brownlee C."/>
            <person name="Cock J.M."/>
            <person name="Elias M."/>
            <person name="Gladyshev V.N."/>
            <person name="Groth M."/>
            <person name="Guda C."/>
            <person name="Hadaegh A."/>
            <person name="Iglesias-Rodriguez M.D."/>
            <person name="Jenkins J."/>
            <person name="Jones B.M."/>
            <person name="Lawson T."/>
            <person name="Leese F."/>
            <person name="Lindquist E."/>
            <person name="Lobanov A."/>
            <person name="Lomsadze A."/>
            <person name="Malik S.B."/>
            <person name="Marsh M.E."/>
            <person name="Mackinder L."/>
            <person name="Mock T."/>
            <person name="Mueller-Roeber B."/>
            <person name="Pagarete A."/>
            <person name="Parker M."/>
            <person name="Probert I."/>
            <person name="Quesneville H."/>
            <person name="Raines C."/>
            <person name="Rensing S.A."/>
            <person name="Riano-Pachon D.M."/>
            <person name="Richier S."/>
            <person name="Rokitta S."/>
            <person name="Shiraiwa Y."/>
            <person name="Soanes D.M."/>
            <person name="van der Giezen M."/>
            <person name="Wahlund T.M."/>
            <person name="Williams B."/>
            <person name="Wilson W."/>
            <person name="Wolfe G."/>
            <person name="Wurch L.L."/>
        </authorList>
    </citation>
    <scope>NUCLEOTIDE SEQUENCE</scope>
</reference>
<sequence>MFAGGTHITATQYTMHQSGSGSWPVGSRDAASEATRLIKTVESVYSQSMSHADEAKKREHDSARTQQELQRVVQDNEKLRAKLQHDERLLENRLRIEAISESQRGFKTQIKEYGAIIHNMKEATDAKRKQLADYSSAIDDIKEKQKDRKELRRRNTLLSRNLHGLKQQLADSERTGTERAKALEAEAQRFRTSLEEKHLAGARQGCARGAARQFGRIEEAAQKADGEHKSVASERDAQIEQLKKELGDAQKQHSDDKDQMQRQNQQQLLNLQGQLNEAGRAKKQEADEAAQTRQKLEAQLAALREESDKKLSAEQSQARELQGELEAAKAELGEAGERATAAEARVAELEHQLQLGSRAAQPTPQHAAARPPGGAATPKSRSLSYRPGRGPRAPAVRYGSSTGSNPMITPASSVSPEPPKTLPERTPRAEEGGGGKPPQLDSEPSARKVPEQPRRSVGQQKRKEGPPSSPTKESTPPAQSQFVAKPEGAAQGPPRRSAGGSTKLRRTALSRRTQPGTKAQPAKGRDVFDLDVFDD</sequence>
<dbReference type="AlphaFoldDB" id="A0A0D3JS59"/>
<dbReference type="STRING" id="2903.R1EZN6"/>
<evidence type="ECO:0008006" key="5">
    <source>
        <dbReference type="Google" id="ProtNLM"/>
    </source>
</evidence>
<dbReference type="EnsemblProtists" id="EOD26344">
    <property type="protein sequence ID" value="EOD26344"/>
    <property type="gene ID" value="EMIHUDRAFT_100431"/>
</dbReference>
<name>A0A0D3JS59_EMIH1</name>
<feature type="region of interest" description="Disordered" evidence="2">
    <location>
        <begin position="302"/>
        <end position="535"/>
    </location>
</feature>
<proteinExistence type="predicted"/>
<keyword evidence="1" id="KW-0175">Coiled coil</keyword>
<feature type="compositionally biased region" description="Low complexity" evidence="2">
    <location>
        <begin position="386"/>
        <end position="395"/>
    </location>
</feature>
<feature type="compositionally biased region" description="Basic and acidic residues" evidence="2">
    <location>
        <begin position="303"/>
        <end position="312"/>
    </location>
</feature>
<feature type="coiled-coil region" evidence="1">
    <location>
        <begin position="62"/>
        <end position="89"/>
    </location>
</feature>
<feature type="compositionally biased region" description="Basic and acidic residues" evidence="2">
    <location>
        <begin position="326"/>
        <end position="337"/>
    </location>
</feature>
<dbReference type="OMA" id="RTHYQTP"/>
<dbReference type="HOGENOM" id="CLU_024031_0_0_1"/>
<reference evidence="3" key="2">
    <citation type="submission" date="2024-10" db="UniProtKB">
        <authorList>
            <consortium name="EnsemblProtists"/>
        </authorList>
    </citation>
    <scope>IDENTIFICATION</scope>
</reference>
<feature type="coiled-coil region" evidence="1">
    <location>
        <begin position="134"/>
        <end position="168"/>
    </location>
</feature>
<feature type="compositionally biased region" description="Basic and acidic residues" evidence="2">
    <location>
        <begin position="422"/>
        <end position="433"/>
    </location>
</feature>
<feature type="compositionally biased region" description="Low complexity" evidence="2">
    <location>
        <begin position="367"/>
        <end position="376"/>
    </location>
</feature>
<evidence type="ECO:0000256" key="1">
    <source>
        <dbReference type="SAM" id="Coils"/>
    </source>
</evidence>
<feature type="compositionally biased region" description="Polar residues" evidence="2">
    <location>
        <begin position="8"/>
        <end position="21"/>
    </location>
</feature>
<keyword evidence="4" id="KW-1185">Reference proteome</keyword>
<feature type="region of interest" description="Disordered" evidence="2">
    <location>
        <begin position="1"/>
        <end position="28"/>
    </location>
</feature>
<dbReference type="GeneID" id="17271889"/>
<evidence type="ECO:0000256" key="2">
    <source>
        <dbReference type="SAM" id="MobiDB-lite"/>
    </source>
</evidence>
<evidence type="ECO:0000313" key="4">
    <source>
        <dbReference type="Proteomes" id="UP000013827"/>
    </source>
</evidence>
<evidence type="ECO:0000313" key="3">
    <source>
        <dbReference type="EnsemblProtists" id="EOD26344"/>
    </source>
</evidence>
<dbReference type="Proteomes" id="UP000013827">
    <property type="component" value="Unassembled WGS sequence"/>
</dbReference>
<feature type="compositionally biased region" description="Polar residues" evidence="2">
    <location>
        <begin position="399"/>
        <end position="415"/>
    </location>
</feature>
<protein>
    <recommendedName>
        <fullName evidence="5">Lebercilin domain-containing protein</fullName>
    </recommendedName>
</protein>